<protein>
    <submittedName>
        <fullName evidence="1">Amidase</fullName>
    </submittedName>
</protein>
<comment type="caution">
    <text evidence="1">The sequence shown here is derived from an EMBL/GenBank/DDBJ whole genome shotgun (WGS) entry which is preliminary data.</text>
</comment>
<name>A0ACB9Z9H6_9PEZI</name>
<accession>A0ACB9Z9H6</accession>
<evidence type="ECO:0000313" key="2">
    <source>
        <dbReference type="Proteomes" id="UP001497700"/>
    </source>
</evidence>
<reference evidence="1 2" key="1">
    <citation type="journal article" date="2022" name="New Phytol.">
        <title>Ecological generalism drives hyperdiversity of secondary metabolite gene clusters in xylarialean endophytes.</title>
        <authorList>
            <person name="Franco M.E.E."/>
            <person name="Wisecaver J.H."/>
            <person name="Arnold A.E."/>
            <person name="Ju Y.M."/>
            <person name="Slot J.C."/>
            <person name="Ahrendt S."/>
            <person name="Moore L.P."/>
            <person name="Eastman K.E."/>
            <person name="Scott K."/>
            <person name="Konkel Z."/>
            <person name="Mondo S.J."/>
            <person name="Kuo A."/>
            <person name="Hayes R.D."/>
            <person name="Haridas S."/>
            <person name="Andreopoulos B."/>
            <person name="Riley R."/>
            <person name="LaButti K."/>
            <person name="Pangilinan J."/>
            <person name="Lipzen A."/>
            <person name="Amirebrahimi M."/>
            <person name="Yan J."/>
            <person name="Adam C."/>
            <person name="Keymanesh K."/>
            <person name="Ng V."/>
            <person name="Louie K."/>
            <person name="Northen T."/>
            <person name="Drula E."/>
            <person name="Henrissat B."/>
            <person name="Hsieh H.M."/>
            <person name="Youens-Clark K."/>
            <person name="Lutzoni F."/>
            <person name="Miadlikowska J."/>
            <person name="Eastwood D.C."/>
            <person name="Hamelin R.C."/>
            <person name="Grigoriev I.V."/>
            <person name="U'Ren J.M."/>
        </authorList>
    </citation>
    <scope>NUCLEOTIDE SEQUENCE [LARGE SCALE GENOMIC DNA]</scope>
    <source>
        <strain evidence="1 2">CBS 119005</strain>
    </source>
</reference>
<proteinExistence type="predicted"/>
<dbReference type="EMBL" id="MU393442">
    <property type="protein sequence ID" value="KAI4868001.1"/>
    <property type="molecule type" value="Genomic_DNA"/>
</dbReference>
<gene>
    <name evidence="1" type="ORF">F4820DRAFT_411983</name>
</gene>
<dbReference type="Proteomes" id="UP001497700">
    <property type="component" value="Unassembled WGS sequence"/>
</dbReference>
<sequence length="569" mass="61906">MAPATVTIASGAKWQDVAADRQRHRDATIAEVRPPVPELGPGDTPLNTTEIPKKLLTEEELRITGTDVEDLAKKIAAGEWSSTAVANAFLRRAGLAQKLSNCITELLPKRALDRAAELDRYLATNGKPVGPLHGIPISVKEHVGIKGEDLNAGFVAWVGRVSEEDALIVQYLSDAGAVIYARTTQPQTLMQIESVTNLYGTTVNPYNTTLTPGGSSGGEGALIALRGSVLGIGTDIGGSIRVPAANSGVFGFKPTSNRLPTSGWSAAMAGTESILAAIGPLSTSLEGARLFTKTILDQQPWLRQPSLVAMDWRDETQYFPDRKIRVGVMYDDGVVRPHPPVLRAVSKLVEKLKGSPNVEVVEWKPYKHDLAWAIIAKLYFVDGGADDKAQVEASGEPWLPLAKFILHENPFVESLTIPKLWSAALARDDYRTRYAELWNETAGTSPGGRPLDVILCPAAPGVAPKHETSRYWGYTSQWNLLDYPSIVFPAHDAVGAPEREAAYAYPDGYQPLSDPDKYVYDQWREHGAEGYRDAPISLQLVARRYDDEKLFRAMQILLEEAGLPAAVPA</sequence>
<evidence type="ECO:0000313" key="1">
    <source>
        <dbReference type="EMBL" id="KAI4868001.1"/>
    </source>
</evidence>
<keyword evidence="2" id="KW-1185">Reference proteome</keyword>
<organism evidence="1 2">
    <name type="scientific">Hypoxylon rubiginosum</name>
    <dbReference type="NCBI Taxonomy" id="110542"/>
    <lineage>
        <taxon>Eukaryota</taxon>
        <taxon>Fungi</taxon>
        <taxon>Dikarya</taxon>
        <taxon>Ascomycota</taxon>
        <taxon>Pezizomycotina</taxon>
        <taxon>Sordariomycetes</taxon>
        <taxon>Xylariomycetidae</taxon>
        <taxon>Xylariales</taxon>
        <taxon>Hypoxylaceae</taxon>
        <taxon>Hypoxylon</taxon>
    </lineage>
</organism>